<dbReference type="Pfam" id="PF01797">
    <property type="entry name" value="Y1_Tnp"/>
    <property type="match status" value="1"/>
</dbReference>
<gene>
    <name evidence="2" type="ordered locus">Turpa_1263</name>
</gene>
<dbReference type="SMART" id="SM01321">
    <property type="entry name" value="Y1_Tnp"/>
    <property type="match status" value="1"/>
</dbReference>
<dbReference type="PANTHER" id="PTHR33360:SF2">
    <property type="entry name" value="TRANSPOSASE FOR INSERTION SEQUENCE ELEMENT IS200"/>
    <property type="match status" value="1"/>
</dbReference>
<dbReference type="RefSeq" id="WP_014802427.1">
    <property type="nucleotide sequence ID" value="NC_018020.1"/>
</dbReference>
<evidence type="ECO:0000313" key="2">
    <source>
        <dbReference type="EMBL" id="AFM11911.1"/>
    </source>
</evidence>
<dbReference type="AlphaFoldDB" id="I4B3Q4"/>
<dbReference type="KEGG" id="tpx:Turpa_1263"/>
<dbReference type="OrthoDB" id="9798161at2"/>
<organism evidence="2 3">
    <name type="scientific">Turneriella parva (strain ATCC BAA-1111 / DSM 21527 / NCTC 11395 / H)</name>
    <name type="common">Leptospira parva</name>
    <dbReference type="NCBI Taxonomy" id="869212"/>
    <lineage>
        <taxon>Bacteria</taxon>
        <taxon>Pseudomonadati</taxon>
        <taxon>Spirochaetota</taxon>
        <taxon>Spirochaetia</taxon>
        <taxon>Leptospirales</taxon>
        <taxon>Leptospiraceae</taxon>
        <taxon>Turneriella</taxon>
    </lineage>
</organism>
<name>I4B3Q4_TURPD</name>
<dbReference type="Proteomes" id="UP000006048">
    <property type="component" value="Chromosome"/>
</dbReference>
<dbReference type="EMBL" id="CP002959">
    <property type="protein sequence ID" value="AFM11911.1"/>
    <property type="molecule type" value="Genomic_DNA"/>
</dbReference>
<sequence length="138" mass="15681">MAHVTYQIYFHVVFATKRRLPLLTQQMIAVINGIVQDLSVEIGFRAIAAGGHEDHLHILLSLPPHMTLATVIKRIKGRTSRENGNLYWQTGYYVETVSVSGVGNLVDYIRNQWQMHSLRRLEDAGFFEPAFLPPLPPN</sequence>
<dbReference type="PANTHER" id="PTHR33360">
    <property type="entry name" value="TRANSPOSASE FOR INSERTION SEQUENCE ELEMENT IS200"/>
    <property type="match status" value="1"/>
</dbReference>
<keyword evidence="3" id="KW-1185">Reference proteome</keyword>
<dbReference type="STRING" id="869212.Turpa_1263"/>
<dbReference type="InterPro" id="IPR036515">
    <property type="entry name" value="Transposase_17_sf"/>
</dbReference>
<dbReference type="GO" id="GO:0006313">
    <property type="term" value="P:DNA transposition"/>
    <property type="evidence" value="ECO:0007669"/>
    <property type="project" value="InterPro"/>
</dbReference>
<dbReference type="GO" id="GO:0003677">
    <property type="term" value="F:DNA binding"/>
    <property type="evidence" value="ECO:0007669"/>
    <property type="project" value="InterPro"/>
</dbReference>
<reference evidence="2 3" key="1">
    <citation type="submission" date="2012-06" db="EMBL/GenBank/DDBJ databases">
        <title>The complete chromosome of genome of Turneriella parva DSM 21527.</title>
        <authorList>
            <consortium name="US DOE Joint Genome Institute (JGI-PGF)"/>
            <person name="Lucas S."/>
            <person name="Han J."/>
            <person name="Lapidus A."/>
            <person name="Bruce D."/>
            <person name="Goodwin L."/>
            <person name="Pitluck S."/>
            <person name="Peters L."/>
            <person name="Kyrpides N."/>
            <person name="Mavromatis K."/>
            <person name="Ivanova N."/>
            <person name="Mikhailova N."/>
            <person name="Chertkov O."/>
            <person name="Detter J.C."/>
            <person name="Tapia R."/>
            <person name="Han C."/>
            <person name="Land M."/>
            <person name="Hauser L."/>
            <person name="Markowitz V."/>
            <person name="Cheng J.-F."/>
            <person name="Hugenholtz P."/>
            <person name="Woyke T."/>
            <person name="Wu D."/>
            <person name="Gronow S."/>
            <person name="Wellnitz S."/>
            <person name="Brambilla E."/>
            <person name="Klenk H.-P."/>
            <person name="Eisen J.A."/>
        </authorList>
    </citation>
    <scope>NUCLEOTIDE SEQUENCE [LARGE SCALE GENOMIC DNA]</scope>
    <source>
        <strain evidence="3">ATCC BAA-1111 / DSM 21527 / NCTC 11395 / H</strain>
    </source>
</reference>
<dbReference type="InterPro" id="IPR002686">
    <property type="entry name" value="Transposase_17"/>
</dbReference>
<protein>
    <submittedName>
        <fullName evidence="2">Transposase IS200-family protein</fullName>
    </submittedName>
</protein>
<feature type="domain" description="Transposase IS200-like" evidence="1">
    <location>
        <begin position="5"/>
        <end position="112"/>
    </location>
</feature>
<evidence type="ECO:0000313" key="3">
    <source>
        <dbReference type="Proteomes" id="UP000006048"/>
    </source>
</evidence>
<dbReference type="NCBIfam" id="NF033573">
    <property type="entry name" value="transpos_IS200"/>
    <property type="match status" value="1"/>
</dbReference>
<proteinExistence type="predicted"/>
<evidence type="ECO:0000259" key="1">
    <source>
        <dbReference type="SMART" id="SM01321"/>
    </source>
</evidence>
<accession>I4B3Q4</accession>
<dbReference type="HOGENOM" id="CLU_101320_1_0_12"/>
<dbReference type="GO" id="GO:0004803">
    <property type="term" value="F:transposase activity"/>
    <property type="evidence" value="ECO:0007669"/>
    <property type="project" value="InterPro"/>
</dbReference>
<dbReference type="Gene3D" id="3.30.70.1290">
    <property type="entry name" value="Transposase IS200-like"/>
    <property type="match status" value="1"/>
</dbReference>
<dbReference type="SUPFAM" id="SSF143422">
    <property type="entry name" value="Transposase IS200-like"/>
    <property type="match status" value="1"/>
</dbReference>